<sequence length="460" mass="51115">MDPELLYARVPADYDGYVLSFDGLAKTEKNGGYGSCSWILWRLPSWEIEIAARVPADYDGYVLSFDGSAKTEKNGGYGSCSWILWRLPSWDIEIAASAHLPSTTVNIAEYTGMNNGVVAALQRGVSDLIIVDDSRLAIQQSMGVIACKKDALQVELTRHKELTKKLNSVRYLYAVRLYNSAADSMATEALEAKAGRVVLSLERKAELKALNKIPEMLYTCENSADTCRNSATIGKQSAENSAERTEELKVTATTRSQARRVRFEDEGASHEQPVRTPAQHQLGGSPKTPDASDIDPLVVQAERRQRISKAQDEELRRADLKAYLKGEFTQLSHRRVHNAGKVADEFVRSDAGLLYRQNKVRRPEELGELGLTLRLVVPTTMIDEVLQIAITPWKEDTKGLCGLITESKQTTTGSACTRMWSNTSSCVKTAAPARVNLTSRAIRQATCCQTDHFTWYQWIS</sequence>
<feature type="compositionally biased region" description="Basic and acidic residues" evidence="1">
    <location>
        <begin position="261"/>
        <end position="273"/>
    </location>
</feature>
<feature type="domain" description="RNase H type-1" evidence="2">
    <location>
        <begin position="73"/>
        <end position="189"/>
    </location>
</feature>
<comment type="caution">
    <text evidence="3">The sequence shown here is derived from an EMBL/GenBank/DDBJ whole genome shotgun (WGS) entry which is preliminary data.</text>
</comment>
<proteinExistence type="predicted"/>
<evidence type="ECO:0000256" key="1">
    <source>
        <dbReference type="SAM" id="MobiDB-lite"/>
    </source>
</evidence>
<evidence type="ECO:0000259" key="2">
    <source>
        <dbReference type="Pfam" id="PF13456"/>
    </source>
</evidence>
<dbReference type="InterPro" id="IPR012337">
    <property type="entry name" value="RNaseH-like_sf"/>
</dbReference>
<dbReference type="EMBL" id="BSXT01000726">
    <property type="protein sequence ID" value="GMF33095.1"/>
    <property type="molecule type" value="Genomic_DNA"/>
</dbReference>
<organism evidence="3 4">
    <name type="scientific">Phytophthora fragariaefolia</name>
    <dbReference type="NCBI Taxonomy" id="1490495"/>
    <lineage>
        <taxon>Eukaryota</taxon>
        <taxon>Sar</taxon>
        <taxon>Stramenopiles</taxon>
        <taxon>Oomycota</taxon>
        <taxon>Peronosporomycetes</taxon>
        <taxon>Peronosporales</taxon>
        <taxon>Peronosporaceae</taxon>
        <taxon>Phytophthora</taxon>
    </lineage>
</organism>
<dbReference type="InterPro" id="IPR002156">
    <property type="entry name" value="RNaseH_domain"/>
</dbReference>
<dbReference type="GO" id="GO:0004523">
    <property type="term" value="F:RNA-DNA hybrid ribonuclease activity"/>
    <property type="evidence" value="ECO:0007669"/>
    <property type="project" value="InterPro"/>
</dbReference>
<dbReference type="AlphaFoldDB" id="A0A9W6X7J9"/>
<dbReference type="Proteomes" id="UP001165121">
    <property type="component" value="Unassembled WGS sequence"/>
</dbReference>
<reference evidence="3" key="1">
    <citation type="submission" date="2023-04" db="EMBL/GenBank/DDBJ databases">
        <title>Phytophthora fragariaefolia NBRC 109709.</title>
        <authorList>
            <person name="Ichikawa N."/>
            <person name="Sato H."/>
            <person name="Tonouchi N."/>
        </authorList>
    </citation>
    <scope>NUCLEOTIDE SEQUENCE</scope>
    <source>
        <strain evidence="3">NBRC 109709</strain>
    </source>
</reference>
<name>A0A9W6X7J9_9STRA</name>
<dbReference type="Pfam" id="PF13456">
    <property type="entry name" value="RVT_3"/>
    <property type="match status" value="1"/>
</dbReference>
<accession>A0A9W6X7J9</accession>
<dbReference type="OrthoDB" id="96218at2759"/>
<keyword evidence="4" id="KW-1185">Reference proteome</keyword>
<evidence type="ECO:0000313" key="3">
    <source>
        <dbReference type="EMBL" id="GMF33095.1"/>
    </source>
</evidence>
<feature type="region of interest" description="Disordered" evidence="1">
    <location>
        <begin position="234"/>
        <end position="296"/>
    </location>
</feature>
<gene>
    <name evidence="3" type="ORF">Pfra01_000807900</name>
</gene>
<dbReference type="Gene3D" id="3.30.420.10">
    <property type="entry name" value="Ribonuclease H-like superfamily/Ribonuclease H"/>
    <property type="match status" value="1"/>
</dbReference>
<protein>
    <submittedName>
        <fullName evidence="3">Unnamed protein product</fullName>
    </submittedName>
</protein>
<dbReference type="GO" id="GO:0003676">
    <property type="term" value="F:nucleic acid binding"/>
    <property type="evidence" value="ECO:0007669"/>
    <property type="project" value="InterPro"/>
</dbReference>
<dbReference type="InterPro" id="IPR036397">
    <property type="entry name" value="RNaseH_sf"/>
</dbReference>
<evidence type="ECO:0000313" key="4">
    <source>
        <dbReference type="Proteomes" id="UP001165121"/>
    </source>
</evidence>
<dbReference type="SUPFAM" id="SSF53098">
    <property type="entry name" value="Ribonuclease H-like"/>
    <property type="match status" value="1"/>
</dbReference>